<dbReference type="GO" id="GO:0055088">
    <property type="term" value="P:lipid homeostasis"/>
    <property type="evidence" value="ECO:0007669"/>
    <property type="project" value="TreeGrafter"/>
</dbReference>
<dbReference type="GO" id="GO:0016020">
    <property type="term" value="C:membrane"/>
    <property type="evidence" value="ECO:0007669"/>
    <property type="project" value="TreeGrafter"/>
</dbReference>
<dbReference type="GO" id="GO:0005737">
    <property type="term" value="C:cytoplasm"/>
    <property type="evidence" value="ECO:0007669"/>
    <property type="project" value="TreeGrafter"/>
</dbReference>
<reference evidence="4 5" key="1">
    <citation type="submission" date="2020-04" db="EMBL/GenBank/DDBJ databases">
        <title>Paenibacillus algicola sp. nov., a novel marine bacterium producing alginate lyase.</title>
        <authorList>
            <person name="Huang H."/>
        </authorList>
    </citation>
    <scope>NUCLEOTIDE SEQUENCE [LARGE SCALE GENOMIC DNA]</scope>
    <source>
        <strain evidence="4 5">L7-75</strain>
    </source>
</reference>
<dbReference type="PANTHER" id="PTHR12406">
    <property type="entry name" value="CALCIUM-INDEPENDENT PHOSPHOLIPASE A2 IPLA2 -RELATED"/>
    <property type="match status" value="1"/>
</dbReference>
<dbReference type="RefSeq" id="WP_169503769.1">
    <property type="nucleotide sequence ID" value="NZ_JABBPN010000003.1"/>
</dbReference>
<feature type="active site" description="Proton acceptor" evidence="2">
    <location>
        <position position="238"/>
    </location>
</feature>
<accession>A0A848M401</accession>
<proteinExistence type="predicted"/>
<dbReference type="PROSITE" id="PS51635">
    <property type="entry name" value="PNPLA"/>
    <property type="match status" value="1"/>
</dbReference>
<dbReference type="Gene3D" id="3.40.1090.10">
    <property type="entry name" value="Cytosolic phospholipase A2 catalytic domain"/>
    <property type="match status" value="1"/>
</dbReference>
<sequence length="366" mass="40176">MHLDFPVFGLVFSGGGARGAYEIGVAQYLASQNWVPSAYAGASIGALNAVFLAGAPSFQEGVHRLEEVWRTLKIQDIVKMNHQMVVLGLVHAAVKRGIVLHPGLAVYDEAFNLLASKIKVMKDVKNISQLITEHPLLSKLQQGLLDNQFLRRLLEEQLGIHDMENASPIWVSAYPSKGMTRDIVDYLLAGSGIRDTNESHYLQLNEIRKEERLSAILASAAIPGVYSRQTVNGQPYVDGGVGGAVHSRGNTPLTPLVLAGYTHCVVVNLSDGSMFNRHEFKNTTIIEVRPEQTLHRNGLLPSLFDFRPERIQSLISQGYADAKRCIGESLTALSLVRGGRAAAQLKEDRLLELKNDGFDDAMKLLD</sequence>
<dbReference type="Proteomes" id="UP000565468">
    <property type="component" value="Unassembled WGS sequence"/>
</dbReference>
<dbReference type="GO" id="GO:0004806">
    <property type="term" value="F:triacylglycerol lipase activity"/>
    <property type="evidence" value="ECO:0007669"/>
    <property type="project" value="TreeGrafter"/>
</dbReference>
<dbReference type="InterPro" id="IPR016035">
    <property type="entry name" value="Acyl_Trfase/lysoPLipase"/>
</dbReference>
<gene>
    <name evidence="4" type="ORF">HII30_04180</name>
</gene>
<dbReference type="Pfam" id="PF01734">
    <property type="entry name" value="Patatin"/>
    <property type="match status" value="1"/>
</dbReference>
<dbReference type="InterPro" id="IPR033562">
    <property type="entry name" value="PLPL"/>
</dbReference>
<keyword evidence="1 2" id="KW-0443">Lipid metabolism</keyword>
<feature type="short sequence motif" description="DGA/G" evidence="2">
    <location>
        <begin position="238"/>
        <end position="240"/>
    </location>
</feature>
<protein>
    <recommendedName>
        <fullName evidence="3">PNPLA domain-containing protein</fullName>
    </recommendedName>
</protein>
<dbReference type="InterPro" id="IPR002641">
    <property type="entry name" value="PNPLA_dom"/>
</dbReference>
<feature type="short sequence motif" description="GXSXG" evidence="2">
    <location>
        <begin position="41"/>
        <end position="45"/>
    </location>
</feature>
<feature type="active site" description="Nucleophile" evidence="2">
    <location>
        <position position="43"/>
    </location>
</feature>
<keyword evidence="2" id="KW-0378">Hydrolase</keyword>
<evidence type="ECO:0000256" key="2">
    <source>
        <dbReference type="PROSITE-ProRule" id="PRU01161"/>
    </source>
</evidence>
<evidence type="ECO:0000313" key="4">
    <source>
        <dbReference type="EMBL" id="NMO94989.1"/>
    </source>
</evidence>
<feature type="domain" description="PNPLA" evidence="3">
    <location>
        <begin position="10"/>
        <end position="257"/>
    </location>
</feature>
<keyword evidence="5" id="KW-1185">Reference proteome</keyword>
<dbReference type="SUPFAM" id="SSF52151">
    <property type="entry name" value="FabD/lysophospholipase-like"/>
    <property type="match status" value="1"/>
</dbReference>
<feature type="short sequence motif" description="GXGXXG" evidence="2">
    <location>
        <begin position="14"/>
        <end position="19"/>
    </location>
</feature>
<keyword evidence="2" id="KW-0442">Lipid degradation</keyword>
<name>A0A848M401_PAELE</name>
<dbReference type="GO" id="GO:0019433">
    <property type="term" value="P:triglyceride catabolic process"/>
    <property type="evidence" value="ECO:0007669"/>
    <property type="project" value="TreeGrafter"/>
</dbReference>
<evidence type="ECO:0000313" key="5">
    <source>
        <dbReference type="Proteomes" id="UP000565468"/>
    </source>
</evidence>
<organism evidence="4 5">
    <name type="scientific">Paenibacillus lemnae</name>
    <dbReference type="NCBI Taxonomy" id="1330551"/>
    <lineage>
        <taxon>Bacteria</taxon>
        <taxon>Bacillati</taxon>
        <taxon>Bacillota</taxon>
        <taxon>Bacilli</taxon>
        <taxon>Bacillales</taxon>
        <taxon>Paenibacillaceae</taxon>
        <taxon>Paenibacillus</taxon>
    </lineage>
</organism>
<dbReference type="EMBL" id="JABBPN010000003">
    <property type="protein sequence ID" value="NMO94989.1"/>
    <property type="molecule type" value="Genomic_DNA"/>
</dbReference>
<dbReference type="GO" id="GO:0005811">
    <property type="term" value="C:lipid droplet"/>
    <property type="evidence" value="ECO:0007669"/>
    <property type="project" value="TreeGrafter"/>
</dbReference>
<comment type="caution">
    <text evidence="4">The sequence shown here is derived from an EMBL/GenBank/DDBJ whole genome shotgun (WGS) entry which is preliminary data.</text>
</comment>
<dbReference type="AlphaFoldDB" id="A0A848M401"/>
<evidence type="ECO:0000256" key="1">
    <source>
        <dbReference type="ARBA" id="ARBA00023098"/>
    </source>
</evidence>
<evidence type="ECO:0000259" key="3">
    <source>
        <dbReference type="PROSITE" id="PS51635"/>
    </source>
</evidence>
<dbReference type="PANTHER" id="PTHR12406:SF7">
    <property type="entry name" value="PATATIN-LIKE PHOSPHOLIPASE DOMAIN-CONTAINING PROTEIN 4"/>
    <property type="match status" value="1"/>
</dbReference>